<dbReference type="GO" id="GO:0006487">
    <property type="term" value="P:protein N-linked glycosylation"/>
    <property type="evidence" value="ECO:0007669"/>
    <property type="project" value="TreeGrafter"/>
</dbReference>
<evidence type="ECO:0000256" key="6">
    <source>
        <dbReference type="ARBA" id="ARBA00022679"/>
    </source>
</evidence>
<dbReference type="InterPro" id="IPR052105">
    <property type="entry name" value="MGAT5_Glycosyltransferase"/>
</dbReference>
<evidence type="ECO:0000256" key="13">
    <source>
        <dbReference type="ARBA" id="ARBA00048243"/>
    </source>
</evidence>
<evidence type="ECO:0000313" key="17">
    <source>
        <dbReference type="Proteomes" id="UP000274756"/>
    </source>
</evidence>
<evidence type="ECO:0000256" key="5">
    <source>
        <dbReference type="ARBA" id="ARBA00022676"/>
    </source>
</evidence>
<evidence type="ECO:0000256" key="4">
    <source>
        <dbReference type="ARBA" id="ARBA00012671"/>
    </source>
</evidence>
<evidence type="ECO:0000256" key="9">
    <source>
        <dbReference type="ARBA" id="ARBA00022989"/>
    </source>
</evidence>
<dbReference type="OrthoDB" id="2113294at2759"/>
<evidence type="ECO:0000256" key="10">
    <source>
        <dbReference type="ARBA" id="ARBA00023034"/>
    </source>
</evidence>
<protein>
    <recommendedName>
        <fullName evidence="4">alpha-1,6-mannosyl-glycoprotein 6-beta-N-acetylglucosaminyltransferase</fullName>
        <ecNumber evidence="4">2.4.1.155</ecNumber>
    </recommendedName>
</protein>
<dbReference type="EC" id="2.4.1.155" evidence="4"/>
<keyword evidence="11" id="KW-0472">Membrane</keyword>
<feature type="domain" description="Glycosyltransferase family 18 catalytic" evidence="14">
    <location>
        <begin position="82"/>
        <end position="542"/>
    </location>
</feature>
<evidence type="ECO:0000259" key="14">
    <source>
        <dbReference type="Pfam" id="PF15024"/>
    </source>
</evidence>
<keyword evidence="10" id="KW-0333">Golgi apparatus</keyword>
<evidence type="ECO:0000256" key="12">
    <source>
        <dbReference type="ARBA" id="ARBA00023180"/>
    </source>
</evidence>
<reference evidence="18" key="1">
    <citation type="submission" date="2017-02" db="UniProtKB">
        <authorList>
            <consortium name="WormBaseParasite"/>
        </authorList>
    </citation>
    <scope>IDENTIFICATION</scope>
</reference>
<evidence type="ECO:0000313" key="16">
    <source>
        <dbReference type="Proteomes" id="UP000038040"/>
    </source>
</evidence>
<name>A0A0N4U7D0_DRAME</name>
<keyword evidence="12" id="KW-0325">Glycoprotein</keyword>
<dbReference type="GO" id="GO:0030144">
    <property type="term" value="F:alpha-1,6-mannosylglycoprotein 6-beta-N-acetylglucosaminyltransferase activity"/>
    <property type="evidence" value="ECO:0007669"/>
    <property type="project" value="UniProtKB-EC"/>
</dbReference>
<dbReference type="InterPro" id="IPR026116">
    <property type="entry name" value="GT18_cat"/>
</dbReference>
<comment type="pathway">
    <text evidence="2">Protein modification; protein glycosylation.</text>
</comment>
<dbReference type="GO" id="GO:0000139">
    <property type="term" value="C:Golgi membrane"/>
    <property type="evidence" value="ECO:0007669"/>
    <property type="project" value="UniProtKB-SubCell"/>
</dbReference>
<dbReference type="WBParaSite" id="DME_0000288901-mRNA-1">
    <property type="protein sequence ID" value="DME_0000288901-mRNA-1"/>
    <property type="gene ID" value="DME_0000288901"/>
</dbReference>
<dbReference type="PANTHER" id="PTHR15075">
    <property type="entry name" value="ALPHA-MANNOSIDE BETA-1,6-N-ACETYLGLUCOSAMINYLTRANSFERASE"/>
    <property type="match status" value="1"/>
</dbReference>
<keyword evidence="7" id="KW-0812">Transmembrane</keyword>
<dbReference type="EMBL" id="UYYG01000001">
    <property type="protein sequence ID" value="VDN50145.1"/>
    <property type="molecule type" value="Genomic_DNA"/>
</dbReference>
<dbReference type="UniPathway" id="UPA00378"/>
<proteinExistence type="inferred from homology"/>
<comment type="catalytic activity">
    <reaction evidence="13">
        <text>N(4)-{beta-D-GlcNAc-(1-&gt;2)-[beta-D-GlcNAc-(1-&gt;4)]-alpha-D-Man-(1-&gt;3)-[beta-D-GlcNAc-(1-&gt;2)-alpha-D-Man-(1-&gt;6)]-beta-D-Man-(1-&gt;4)-beta-D-GlcNAc-(1-&gt;4)-beta-D-GlcNAc}-L-asparaginyl-[protein] + UDP-N-acetyl-alpha-D-glucosamine = N(4)-{beta-D-GlcNAc-(1-&gt;2)-[beta-D-GlcNAc-(1-&gt;4)]-alpha-D-Man-(1-&gt;3)-[beta-D-GlcNAc-(1-&gt;2)-[beta-D-GlcNAc-(1-&gt;6)]-alpha-D-Man-(1-&gt;6)]-beta-D-Man-(1-&gt;4)-beta-D-GlcNAc-(1-&gt;4)-beta-D-GlcNAc}-L-asparaginyl-[protein] + UDP + H(+)</text>
        <dbReference type="Rhea" id="RHEA:16921"/>
        <dbReference type="Rhea" id="RHEA-COMP:14374"/>
        <dbReference type="Rhea" id="RHEA-COMP:14377"/>
        <dbReference type="ChEBI" id="CHEBI:15378"/>
        <dbReference type="ChEBI" id="CHEBI:57705"/>
        <dbReference type="ChEBI" id="CHEBI:58223"/>
        <dbReference type="ChEBI" id="CHEBI:139507"/>
        <dbReference type="ChEBI" id="CHEBI:139510"/>
        <dbReference type="EC" id="2.4.1.155"/>
    </reaction>
</comment>
<dbReference type="AlphaFoldDB" id="A0A0N4U7D0"/>
<keyword evidence="8" id="KW-0735">Signal-anchor</keyword>
<evidence type="ECO:0000313" key="18">
    <source>
        <dbReference type="WBParaSite" id="DME_0000288901-mRNA-1"/>
    </source>
</evidence>
<keyword evidence="9" id="KW-1133">Transmembrane helix</keyword>
<evidence type="ECO:0000256" key="7">
    <source>
        <dbReference type="ARBA" id="ARBA00022692"/>
    </source>
</evidence>
<evidence type="ECO:0000256" key="8">
    <source>
        <dbReference type="ARBA" id="ARBA00022968"/>
    </source>
</evidence>
<dbReference type="Proteomes" id="UP000274756">
    <property type="component" value="Unassembled WGS sequence"/>
</dbReference>
<gene>
    <name evidence="15" type="ORF">DME_LOCUS118</name>
</gene>
<evidence type="ECO:0000256" key="3">
    <source>
        <dbReference type="ARBA" id="ARBA00007477"/>
    </source>
</evidence>
<evidence type="ECO:0000313" key="15">
    <source>
        <dbReference type="EMBL" id="VDN50145.1"/>
    </source>
</evidence>
<evidence type="ECO:0000256" key="2">
    <source>
        <dbReference type="ARBA" id="ARBA00004922"/>
    </source>
</evidence>
<evidence type="ECO:0000256" key="1">
    <source>
        <dbReference type="ARBA" id="ARBA00004323"/>
    </source>
</evidence>
<comment type="similarity">
    <text evidence="3">Belongs to the glycosyltransferase 18 family.</text>
</comment>
<keyword evidence="17" id="KW-1185">Reference proteome</keyword>
<organism evidence="16 18">
    <name type="scientific">Dracunculus medinensis</name>
    <name type="common">Guinea worm</name>
    <dbReference type="NCBI Taxonomy" id="318479"/>
    <lineage>
        <taxon>Eukaryota</taxon>
        <taxon>Metazoa</taxon>
        <taxon>Ecdysozoa</taxon>
        <taxon>Nematoda</taxon>
        <taxon>Chromadorea</taxon>
        <taxon>Rhabditida</taxon>
        <taxon>Spirurina</taxon>
        <taxon>Dracunculoidea</taxon>
        <taxon>Dracunculidae</taxon>
        <taxon>Dracunculus</taxon>
    </lineage>
</organism>
<evidence type="ECO:0000256" key="11">
    <source>
        <dbReference type="ARBA" id="ARBA00023136"/>
    </source>
</evidence>
<dbReference type="Pfam" id="PF15024">
    <property type="entry name" value="Glyco_transf_18"/>
    <property type="match status" value="1"/>
</dbReference>
<dbReference type="STRING" id="318479.A0A0N4U7D0"/>
<accession>A0A0N4U7D0</accession>
<keyword evidence="5" id="KW-0328">Glycosyltransferase</keyword>
<dbReference type="Proteomes" id="UP000038040">
    <property type="component" value="Unplaced"/>
</dbReference>
<sequence length="596" mass="68601">MNRIIPKSRRNRLLLIILLFIVAWFCLYPLEAFIFNFSDINQTSVKIFNVVNCSLNGMNLTTYPDCIAKIHWMMKNWKTDICYGQNGVDGSLCSIYIYLSEIERHCPLLQRQLSSFSVPNMKNLFSLMHDSNINYEFIKKRIKHLWNKWIEAYEMNSAKWPQSLPKRRLNIILHLGFLTKEAGLKFGEKSEFGGPLGELVQWSDLIAALYILGHNLSISSQCYTNSFYKHVSCPNKSARKFDLIFTDIIALRYMRRKMKAFFLQNSCIFRVLDSFGTHAEFNNNVYYLAHKQELGGTKNPWGGNGLKLKQFLTMYPHTDDNSFLGFVVETHTDKVSPKRKNATLVYGKEIYMWENAKLLLETVGKYTQLHATVNYSMENYTVVNHGILSGDKLHSLFKSVKIYLGLGFPLEGPAPLEAIANGAIFINPRFNPPKSRRTYKFFSEKPTLRELTSQNPYAERFIGKPYVITVDIKDMNEILKFFLFRFSLPRSYIPFEFTTIGLLQRLNVLVNKQDFCLNSDFPPKKAAIILDAKDGHFRSSCSHLSNVSSPFAPYNCKLQMENSLFSCASKPARGISRICPCRDYINGQIALCSLCI</sequence>
<keyword evidence="6" id="KW-0808">Transferase</keyword>
<reference evidence="15 17" key="2">
    <citation type="submission" date="2018-11" db="EMBL/GenBank/DDBJ databases">
        <authorList>
            <consortium name="Pathogen Informatics"/>
        </authorList>
    </citation>
    <scope>NUCLEOTIDE SEQUENCE [LARGE SCALE GENOMIC DNA]</scope>
</reference>
<dbReference type="PANTHER" id="PTHR15075:SF2">
    <property type="entry name" value="ALPHA-1,6-MANNOSYLGLYCOPROTEIN 6-BETA-N-ACETYLGLUCOSAMINYLTRANSFERASE"/>
    <property type="match status" value="1"/>
</dbReference>
<comment type="subcellular location">
    <subcellularLocation>
        <location evidence="1">Golgi apparatus membrane</location>
        <topology evidence="1">Single-pass type II membrane protein</topology>
    </subcellularLocation>
</comment>